<sequence>MTTFFDALAVNGKTVSERLAPDFWPVTLLREMALFKDALGLTPNVAANPSTDFLFRLLTPYRSHRAFFRAMAGEEFKNLENLLLGNSVTRLRTIQDLSKKLGLPGEFLRSLAGVGNNKELYPEALRAFRIVEGLPFLIFRSLMSHRVNCPHCGANLLSDEDPWWQVQTIRWNRPEYMFAERLLQAVVGGFLGHVLLFRSNEIRTFDLEIGSMVSRTRHPMANWLCEVMKGFGSKDYYELANHLPLNDAAPITQARIRKWAAGADLMPLEISKLILSCQTQNKLLSRQLVVARSFAFVEDFLMAATSVEPVPDSKRKVREIVFKRVQNLAQKVQLRINPNLVVSPIKILS</sequence>
<name>A0ABM7MTC6_9BURK</name>
<evidence type="ECO:0000313" key="2">
    <source>
        <dbReference type="Proteomes" id="UP000824366"/>
    </source>
</evidence>
<dbReference type="RefSeq" id="WP_223905463.1">
    <property type="nucleotide sequence ID" value="NZ_AP024238.1"/>
</dbReference>
<evidence type="ECO:0000313" key="1">
    <source>
        <dbReference type="EMBL" id="BCO29435.1"/>
    </source>
</evidence>
<accession>A0ABM7MTC6</accession>
<evidence type="ECO:0008006" key="3">
    <source>
        <dbReference type="Google" id="ProtNLM"/>
    </source>
</evidence>
<dbReference type="EMBL" id="AP024238">
    <property type="protein sequence ID" value="BCO29435.1"/>
    <property type="molecule type" value="Genomic_DNA"/>
</dbReference>
<proteinExistence type="predicted"/>
<organism evidence="1 2">
    <name type="scientific">Rhodoferax lithotrophicus</name>
    <dbReference type="NCBI Taxonomy" id="2798804"/>
    <lineage>
        <taxon>Bacteria</taxon>
        <taxon>Pseudomonadati</taxon>
        <taxon>Pseudomonadota</taxon>
        <taxon>Betaproteobacteria</taxon>
        <taxon>Burkholderiales</taxon>
        <taxon>Comamonadaceae</taxon>
        <taxon>Rhodoferax</taxon>
    </lineage>
</organism>
<keyword evidence="2" id="KW-1185">Reference proteome</keyword>
<reference evidence="1 2" key="1">
    <citation type="journal article" date="2021" name="Microbiol. Spectr.">
        <title>A Single Bacterium Capable of Oxidation and Reduction of Iron at Circumneutral pH.</title>
        <authorList>
            <person name="Kato S."/>
            <person name="Ohkuma M."/>
        </authorList>
    </citation>
    <scope>NUCLEOTIDE SEQUENCE [LARGE SCALE GENOMIC DNA]</scope>
    <source>
        <strain evidence="1 2">MIZ03</strain>
    </source>
</reference>
<gene>
    <name evidence="1" type="ORF">MIZ03_4358</name>
</gene>
<protein>
    <recommendedName>
        <fullName evidence="3">TniQ protein</fullName>
    </recommendedName>
</protein>
<dbReference type="Proteomes" id="UP000824366">
    <property type="component" value="Chromosome"/>
</dbReference>